<evidence type="ECO:0008006" key="10">
    <source>
        <dbReference type="Google" id="ProtNLM"/>
    </source>
</evidence>
<keyword evidence="3 7" id="KW-0812">Transmembrane</keyword>
<feature type="coiled-coil region" evidence="6">
    <location>
        <begin position="187"/>
        <end position="218"/>
    </location>
</feature>
<feature type="transmembrane region" description="Helical" evidence="7">
    <location>
        <begin position="28"/>
        <end position="47"/>
    </location>
</feature>
<accession>A0A9P8TJC2</accession>
<evidence type="ECO:0000256" key="6">
    <source>
        <dbReference type="SAM" id="Coils"/>
    </source>
</evidence>
<proteinExistence type="inferred from homology"/>
<dbReference type="GO" id="GO:0022857">
    <property type="term" value="F:transmembrane transporter activity"/>
    <property type="evidence" value="ECO:0007669"/>
    <property type="project" value="TreeGrafter"/>
</dbReference>
<comment type="subcellular location">
    <subcellularLocation>
        <location evidence="1">Membrane</location>
        <topology evidence="1">Multi-pass membrane protein</topology>
    </subcellularLocation>
</comment>
<dbReference type="Proteomes" id="UP000769528">
    <property type="component" value="Unassembled WGS sequence"/>
</dbReference>
<keyword evidence="9" id="KW-1185">Reference proteome</keyword>
<dbReference type="EMBL" id="JAEUBF010000039">
    <property type="protein sequence ID" value="KAH3680795.1"/>
    <property type="molecule type" value="Genomic_DNA"/>
</dbReference>
<evidence type="ECO:0000256" key="1">
    <source>
        <dbReference type="ARBA" id="ARBA00004141"/>
    </source>
</evidence>
<name>A0A9P8TJC2_9ASCO</name>
<feature type="transmembrane region" description="Helical" evidence="7">
    <location>
        <begin position="53"/>
        <end position="78"/>
    </location>
</feature>
<dbReference type="SUPFAM" id="SSF103473">
    <property type="entry name" value="MFS general substrate transporter"/>
    <property type="match status" value="1"/>
</dbReference>
<keyword evidence="5 7" id="KW-0472">Membrane</keyword>
<evidence type="ECO:0000256" key="4">
    <source>
        <dbReference type="ARBA" id="ARBA00022989"/>
    </source>
</evidence>
<protein>
    <recommendedName>
        <fullName evidence="10">Major facilitator superfamily (MFS) profile domain-containing protein</fullName>
    </recommendedName>
</protein>
<dbReference type="Gene3D" id="1.20.1250.20">
    <property type="entry name" value="MFS general substrate transporter like domains"/>
    <property type="match status" value="1"/>
</dbReference>
<evidence type="ECO:0000313" key="9">
    <source>
        <dbReference type="Proteomes" id="UP000769528"/>
    </source>
</evidence>
<dbReference type="AlphaFoldDB" id="A0A9P8TJC2"/>
<keyword evidence="4 7" id="KW-1133">Transmembrane helix</keyword>
<evidence type="ECO:0000313" key="8">
    <source>
        <dbReference type="EMBL" id="KAH3680795.1"/>
    </source>
</evidence>
<dbReference type="InterPro" id="IPR036259">
    <property type="entry name" value="MFS_trans_sf"/>
</dbReference>
<comment type="similarity">
    <text evidence="2">Belongs to the major facilitator superfamily.</text>
</comment>
<gene>
    <name evidence="8" type="ORF">WICMUC_000146</name>
</gene>
<reference evidence="8" key="2">
    <citation type="submission" date="2021-01" db="EMBL/GenBank/DDBJ databases">
        <authorList>
            <person name="Schikora-Tamarit M.A."/>
        </authorList>
    </citation>
    <scope>NUCLEOTIDE SEQUENCE</scope>
    <source>
        <strain evidence="8">CBS6341</strain>
    </source>
</reference>
<comment type="caution">
    <text evidence="8">The sequence shown here is derived from an EMBL/GenBank/DDBJ whole genome shotgun (WGS) entry which is preliminary data.</text>
</comment>
<feature type="transmembrane region" description="Helical" evidence="7">
    <location>
        <begin position="166"/>
        <end position="187"/>
    </location>
</feature>
<dbReference type="PANTHER" id="PTHR23501:SF78">
    <property type="entry name" value="MAJOR FACILITATOR SUPERFAMILY (MFS) PROFILE DOMAIN-CONTAINING PROTEIN-RELATED"/>
    <property type="match status" value="1"/>
</dbReference>
<dbReference type="PANTHER" id="PTHR23501">
    <property type="entry name" value="MAJOR FACILITATOR SUPERFAMILY"/>
    <property type="match status" value="1"/>
</dbReference>
<evidence type="ECO:0000256" key="5">
    <source>
        <dbReference type="ARBA" id="ARBA00023136"/>
    </source>
</evidence>
<dbReference type="GO" id="GO:0005886">
    <property type="term" value="C:plasma membrane"/>
    <property type="evidence" value="ECO:0007669"/>
    <property type="project" value="TreeGrafter"/>
</dbReference>
<keyword evidence="6" id="KW-0175">Coiled coil</keyword>
<organism evidence="8 9">
    <name type="scientific">Wickerhamomyces mucosus</name>
    <dbReference type="NCBI Taxonomy" id="1378264"/>
    <lineage>
        <taxon>Eukaryota</taxon>
        <taxon>Fungi</taxon>
        <taxon>Dikarya</taxon>
        <taxon>Ascomycota</taxon>
        <taxon>Saccharomycotina</taxon>
        <taxon>Saccharomycetes</taxon>
        <taxon>Phaffomycetales</taxon>
        <taxon>Wickerhamomycetaceae</taxon>
        <taxon>Wickerhamomyces</taxon>
    </lineage>
</organism>
<evidence type="ECO:0000256" key="3">
    <source>
        <dbReference type="ARBA" id="ARBA00022692"/>
    </source>
</evidence>
<reference evidence="8" key="1">
    <citation type="journal article" date="2021" name="Open Biol.">
        <title>Shared evolutionary footprints suggest mitochondrial oxidative damage underlies multiple complex I losses in fungi.</title>
        <authorList>
            <person name="Schikora-Tamarit M.A."/>
            <person name="Marcet-Houben M."/>
            <person name="Nosek J."/>
            <person name="Gabaldon T."/>
        </authorList>
    </citation>
    <scope>NUCLEOTIDE SEQUENCE</scope>
    <source>
        <strain evidence="8">CBS6341</strain>
    </source>
</reference>
<sequence length="232" mass="26390">MMASLQLTSMIFSSLSGKFMEFFKSFNLIIYLGYGFWTLGNGLNLLIDIDTKIWKIILIMIIQGIGIGNTLQPTIIAIQSVSDRKDRALILSVRNVLRALGNSISISISSLIYTNSLIKSINSNEGQQLPQNLQNYIILNAYGQPDLNKFNSIELKIFQKLIMKSINNIFIFWIPLTSICLIGSLFIKDKSLDYDDENQEVEQEEDEEEEDVEVIVENISIKDKEVIKPIEK</sequence>
<evidence type="ECO:0000256" key="2">
    <source>
        <dbReference type="ARBA" id="ARBA00008335"/>
    </source>
</evidence>
<evidence type="ECO:0000256" key="7">
    <source>
        <dbReference type="SAM" id="Phobius"/>
    </source>
</evidence>